<evidence type="ECO:0000256" key="1">
    <source>
        <dbReference type="SAM" id="MobiDB-lite"/>
    </source>
</evidence>
<dbReference type="AlphaFoldDB" id="A0ABD2PL55"/>
<feature type="region of interest" description="Disordered" evidence="1">
    <location>
        <begin position="44"/>
        <end position="66"/>
    </location>
</feature>
<evidence type="ECO:0000313" key="2">
    <source>
        <dbReference type="EMBL" id="KAL3307582.1"/>
    </source>
</evidence>
<gene>
    <name evidence="2" type="ORF">Ciccas_013901</name>
</gene>
<feature type="compositionally biased region" description="Low complexity" evidence="1">
    <location>
        <begin position="52"/>
        <end position="66"/>
    </location>
</feature>
<name>A0ABD2PL55_9PLAT</name>
<proteinExistence type="predicted"/>
<comment type="caution">
    <text evidence="2">The sequence shown here is derived from an EMBL/GenBank/DDBJ whole genome shotgun (WGS) entry which is preliminary data.</text>
</comment>
<evidence type="ECO:0000313" key="3">
    <source>
        <dbReference type="Proteomes" id="UP001626550"/>
    </source>
</evidence>
<dbReference type="EMBL" id="JBJKFK010006995">
    <property type="protein sequence ID" value="KAL3307582.1"/>
    <property type="molecule type" value="Genomic_DNA"/>
</dbReference>
<accession>A0ABD2PL55</accession>
<reference evidence="2 3" key="1">
    <citation type="submission" date="2024-11" db="EMBL/GenBank/DDBJ databases">
        <title>Adaptive evolution of stress response genes in parasites aligns with host niche diversity.</title>
        <authorList>
            <person name="Hahn C."/>
            <person name="Resl P."/>
        </authorList>
    </citation>
    <scope>NUCLEOTIDE SEQUENCE [LARGE SCALE GENOMIC DNA]</scope>
    <source>
        <strain evidence="2">EGGRZ-B1_66</strain>
        <tissue evidence="2">Body</tissue>
    </source>
</reference>
<protein>
    <submittedName>
        <fullName evidence="2">Uncharacterized protein</fullName>
    </submittedName>
</protein>
<keyword evidence="3" id="KW-1185">Reference proteome</keyword>
<sequence>MDKSSSEDEQFMQWLISDVSENRLLFPAAVDAVKYRRRKEKLLRNPQRNFGSSNSEENTTDESNANITLREDAYESFCDNSISQRIVRVDQLLANIENKTVSSNLRALLITFCKQRKIRFVDQQIESNLLHAEEILGFLKSRPAKPKMAIPLSVVSL</sequence>
<dbReference type="Proteomes" id="UP001626550">
    <property type="component" value="Unassembled WGS sequence"/>
</dbReference>
<organism evidence="2 3">
    <name type="scientific">Cichlidogyrus casuarinus</name>
    <dbReference type="NCBI Taxonomy" id="1844966"/>
    <lineage>
        <taxon>Eukaryota</taxon>
        <taxon>Metazoa</taxon>
        <taxon>Spiralia</taxon>
        <taxon>Lophotrochozoa</taxon>
        <taxon>Platyhelminthes</taxon>
        <taxon>Monogenea</taxon>
        <taxon>Monopisthocotylea</taxon>
        <taxon>Dactylogyridea</taxon>
        <taxon>Ancyrocephalidae</taxon>
        <taxon>Cichlidogyrus</taxon>
    </lineage>
</organism>